<evidence type="ECO:0000256" key="1">
    <source>
        <dbReference type="SAM" id="MobiDB-lite"/>
    </source>
</evidence>
<feature type="compositionally biased region" description="Basic and acidic residues" evidence="1">
    <location>
        <begin position="176"/>
        <end position="196"/>
    </location>
</feature>
<protein>
    <submittedName>
        <fullName evidence="3">Uncharacterized protein</fullName>
    </submittedName>
</protein>
<reference evidence="3 4" key="1">
    <citation type="journal article" date="2024" name="Commun. Biol.">
        <title>Comparative genomic analysis of thermophilic fungi reveals convergent evolutionary adaptations and gene losses.</title>
        <authorList>
            <person name="Steindorff A.S."/>
            <person name="Aguilar-Pontes M.V."/>
            <person name="Robinson A.J."/>
            <person name="Andreopoulos B."/>
            <person name="LaButti K."/>
            <person name="Kuo A."/>
            <person name="Mondo S."/>
            <person name="Riley R."/>
            <person name="Otillar R."/>
            <person name="Haridas S."/>
            <person name="Lipzen A."/>
            <person name="Grimwood J."/>
            <person name="Schmutz J."/>
            <person name="Clum A."/>
            <person name="Reid I.D."/>
            <person name="Moisan M.C."/>
            <person name="Butler G."/>
            <person name="Nguyen T.T.M."/>
            <person name="Dewar K."/>
            <person name="Conant G."/>
            <person name="Drula E."/>
            <person name="Henrissat B."/>
            <person name="Hansel C."/>
            <person name="Singer S."/>
            <person name="Hutchinson M.I."/>
            <person name="de Vries R.P."/>
            <person name="Natvig D.O."/>
            <person name="Powell A.J."/>
            <person name="Tsang A."/>
            <person name="Grigoriev I.V."/>
        </authorList>
    </citation>
    <scope>NUCLEOTIDE SEQUENCE [LARGE SCALE GENOMIC DNA]</scope>
    <source>
        <strain evidence="3 4">ATCC 24622</strain>
    </source>
</reference>
<gene>
    <name evidence="3" type="ORF">VTK73DRAFT_10062</name>
</gene>
<evidence type="ECO:0000313" key="3">
    <source>
        <dbReference type="EMBL" id="KAL1848851.1"/>
    </source>
</evidence>
<organism evidence="3 4">
    <name type="scientific">Phialemonium thermophilum</name>
    <dbReference type="NCBI Taxonomy" id="223376"/>
    <lineage>
        <taxon>Eukaryota</taxon>
        <taxon>Fungi</taxon>
        <taxon>Dikarya</taxon>
        <taxon>Ascomycota</taxon>
        <taxon>Pezizomycotina</taxon>
        <taxon>Sordariomycetes</taxon>
        <taxon>Sordariomycetidae</taxon>
        <taxon>Cephalothecales</taxon>
        <taxon>Cephalothecaceae</taxon>
        <taxon>Phialemonium</taxon>
    </lineage>
</organism>
<feature type="compositionally biased region" description="Acidic residues" evidence="1">
    <location>
        <begin position="197"/>
        <end position="206"/>
    </location>
</feature>
<evidence type="ECO:0000313" key="4">
    <source>
        <dbReference type="Proteomes" id="UP001586593"/>
    </source>
</evidence>
<comment type="caution">
    <text evidence="3">The sequence shown here is derived from an EMBL/GenBank/DDBJ whole genome shotgun (WGS) entry which is preliminary data.</text>
</comment>
<feature type="region of interest" description="Disordered" evidence="1">
    <location>
        <begin position="170"/>
        <end position="208"/>
    </location>
</feature>
<dbReference type="EMBL" id="JAZHXJ010000903">
    <property type="protein sequence ID" value="KAL1848851.1"/>
    <property type="molecule type" value="Genomic_DNA"/>
</dbReference>
<name>A0ABR3VYX2_9PEZI</name>
<evidence type="ECO:0000256" key="2">
    <source>
        <dbReference type="SAM" id="SignalP"/>
    </source>
</evidence>
<feature type="chain" id="PRO_5046540101" evidence="2">
    <location>
        <begin position="29"/>
        <end position="220"/>
    </location>
</feature>
<keyword evidence="4" id="KW-1185">Reference proteome</keyword>
<sequence>MRGGPGGQGAHGGLQVALLVAAVDGVVAREGEEVVSAVVAVERLAGRVLHGGVALRGDVVQQRVVPAAVRVGGAAVGPAPVVGVHEDGQARGHGQAQHVLEVGGVEGVVAARVLDVAAQGPGREGEAELGVAAAGAEQRLHALQDGDVVVAVVGGEGALVDGRDVGDVLGVGAPGARERPGAQEQREAEPRVRDLHGDEDDEDDDSIREAVVARLRVAAS</sequence>
<accession>A0ABR3VYX2</accession>
<proteinExistence type="predicted"/>
<feature type="signal peptide" evidence="2">
    <location>
        <begin position="1"/>
        <end position="28"/>
    </location>
</feature>
<keyword evidence="2" id="KW-0732">Signal</keyword>
<dbReference type="Proteomes" id="UP001586593">
    <property type="component" value="Unassembled WGS sequence"/>
</dbReference>